<sequence length="477" mass="50518">MAGRWSSPAAMSRRHPTFRPLERKSETIVSDLVSVEVPTVGESISEVQIGQWLKSEGDHVAAGEDLVEIETEKASVQIPAPVAGVLTSIQKKEEEFATVGEVIASIQPGEAPAGGGGGKSASSQSAAPTPAPAAPSPAPASSAPAGKGGGFVMPAAQRLLDEHGLRGDQVPATGPGGRLLKEDVVAYIRSRPSDPAPSAAPATTRPGGPTTAASTTPAAFQPPAAPMTPAQRPTIDGSLMTSSLHRGEEVKPMSMLRRTIAARLVEAQQTAALLTTFNEINMQPVMDIRNKYKQSFHEKHGVKLGFMSFFAKASVEALRRFPAVNAEIRDANIVYKNYQDIGIAIGGGKGLVVPILRNVERMSFAEIERSIGDYARQAGENRLQPADLMGGTFTISNGGIYGSLLSTPIVNPPQSGILGLHAIQERPVAEDGQVVIRPMMYVALTYDHRIVDGREAVGFLTTIKEVIEDPARMFLEV</sequence>
<dbReference type="PROSITE" id="PS51826">
    <property type="entry name" value="PSBD"/>
    <property type="match status" value="1"/>
</dbReference>
<dbReference type="EC" id="2.3.1.61" evidence="4 11"/>
<keyword evidence="7 11" id="KW-0808">Transferase</keyword>
<keyword evidence="9 11" id="KW-0012">Acyltransferase</keyword>
<evidence type="ECO:0000256" key="2">
    <source>
        <dbReference type="ARBA" id="ARBA00005145"/>
    </source>
</evidence>
<dbReference type="InterPro" id="IPR023213">
    <property type="entry name" value="CAT-like_dom_sf"/>
</dbReference>
<evidence type="ECO:0000256" key="8">
    <source>
        <dbReference type="ARBA" id="ARBA00022823"/>
    </source>
</evidence>
<comment type="catalytic activity">
    <reaction evidence="10 11">
        <text>N(6)-[(R)-dihydrolipoyl]-L-lysyl-[protein] + succinyl-CoA = N(6)-[(R)-S(8)-succinyldihydrolipoyl]-L-lysyl-[protein] + CoA</text>
        <dbReference type="Rhea" id="RHEA:15213"/>
        <dbReference type="Rhea" id="RHEA-COMP:10475"/>
        <dbReference type="Rhea" id="RHEA-COMP:20092"/>
        <dbReference type="ChEBI" id="CHEBI:57287"/>
        <dbReference type="ChEBI" id="CHEBI:57292"/>
        <dbReference type="ChEBI" id="CHEBI:83100"/>
        <dbReference type="ChEBI" id="CHEBI:83120"/>
        <dbReference type="EC" id="2.3.1.61"/>
    </reaction>
</comment>
<dbReference type="GO" id="GO:0005829">
    <property type="term" value="C:cytosol"/>
    <property type="evidence" value="ECO:0007669"/>
    <property type="project" value="TreeGrafter"/>
</dbReference>
<dbReference type="InterPro" id="IPR011053">
    <property type="entry name" value="Single_hybrid_motif"/>
</dbReference>
<dbReference type="Gene3D" id="3.30.559.10">
    <property type="entry name" value="Chloramphenicol acetyltransferase-like domain"/>
    <property type="match status" value="1"/>
</dbReference>
<dbReference type="Gene3D" id="4.10.320.10">
    <property type="entry name" value="E3-binding domain"/>
    <property type="match status" value="1"/>
</dbReference>
<keyword evidence="8 11" id="KW-0450">Lipoyl</keyword>
<dbReference type="InterPro" id="IPR003016">
    <property type="entry name" value="2-oxoA_DH_lipoyl-BS"/>
</dbReference>
<evidence type="ECO:0000256" key="6">
    <source>
        <dbReference type="ARBA" id="ARBA00022532"/>
    </source>
</evidence>
<dbReference type="PROSITE" id="PS50968">
    <property type="entry name" value="BIOTINYL_LIPOYL"/>
    <property type="match status" value="1"/>
</dbReference>
<dbReference type="NCBIfam" id="NF004309">
    <property type="entry name" value="PRK05704.1"/>
    <property type="match status" value="1"/>
</dbReference>
<feature type="domain" description="Lipoyl-binding" evidence="13">
    <location>
        <begin position="32"/>
        <end position="107"/>
    </location>
</feature>
<dbReference type="InterPro" id="IPR006255">
    <property type="entry name" value="SucB"/>
</dbReference>
<feature type="compositionally biased region" description="Low complexity" evidence="12">
    <location>
        <begin position="196"/>
        <end position="234"/>
    </location>
</feature>
<dbReference type="SUPFAM" id="SSF51230">
    <property type="entry name" value="Single hybrid motif"/>
    <property type="match status" value="1"/>
</dbReference>
<keyword evidence="6 11" id="KW-0816">Tricarboxylic acid cycle</keyword>
<dbReference type="Gene3D" id="2.40.50.100">
    <property type="match status" value="1"/>
</dbReference>
<comment type="similarity">
    <text evidence="3 11">Belongs to the 2-oxoacid dehydrogenase family.</text>
</comment>
<name>A0A5C6FNP8_9PLAN</name>
<evidence type="ECO:0000259" key="14">
    <source>
        <dbReference type="PROSITE" id="PS51826"/>
    </source>
</evidence>
<proteinExistence type="inferred from homology"/>
<dbReference type="GO" id="GO:0006099">
    <property type="term" value="P:tricarboxylic acid cycle"/>
    <property type="evidence" value="ECO:0007669"/>
    <property type="project" value="UniProtKB-UniRule"/>
</dbReference>
<comment type="pathway">
    <text evidence="2 11">Amino-acid degradation; L-lysine degradation via saccharopine pathway; glutaryl-CoA from L-lysine: step 6/6.</text>
</comment>
<dbReference type="PANTHER" id="PTHR43416">
    <property type="entry name" value="DIHYDROLIPOYLLYSINE-RESIDUE SUCCINYLTRANSFERASE COMPONENT OF 2-OXOGLUTARATE DEHYDROGENASE COMPLEX, MITOCHONDRIAL-RELATED"/>
    <property type="match status" value="1"/>
</dbReference>
<evidence type="ECO:0000259" key="13">
    <source>
        <dbReference type="PROSITE" id="PS50968"/>
    </source>
</evidence>
<evidence type="ECO:0000313" key="15">
    <source>
        <dbReference type="EMBL" id="TWU61701.1"/>
    </source>
</evidence>
<dbReference type="Pfam" id="PF02817">
    <property type="entry name" value="E3_binding"/>
    <property type="match status" value="1"/>
</dbReference>
<feature type="region of interest" description="Disordered" evidence="12">
    <location>
        <begin position="191"/>
        <end position="237"/>
    </location>
</feature>
<dbReference type="GO" id="GO:0004149">
    <property type="term" value="F:dihydrolipoyllysine-residue succinyltransferase activity"/>
    <property type="evidence" value="ECO:0007669"/>
    <property type="project" value="UniProtKB-UniRule"/>
</dbReference>
<dbReference type="Pfam" id="PF00364">
    <property type="entry name" value="Biotin_lipoyl"/>
    <property type="match status" value="1"/>
</dbReference>
<dbReference type="Proteomes" id="UP000316476">
    <property type="component" value="Unassembled WGS sequence"/>
</dbReference>
<gene>
    <name evidence="15" type="primary">sucB</name>
    <name evidence="15" type="ORF">V7x_33890</name>
</gene>
<comment type="caution">
    <text evidence="15">The sequence shown here is derived from an EMBL/GenBank/DDBJ whole genome shotgun (WGS) entry which is preliminary data.</text>
</comment>
<evidence type="ECO:0000256" key="3">
    <source>
        <dbReference type="ARBA" id="ARBA00007317"/>
    </source>
</evidence>
<dbReference type="AlphaFoldDB" id="A0A5C6FNP8"/>
<dbReference type="GO" id="GO:0045252">
    <property type="term" value="C:oxoglutarate dehydrogenase complex"/>
    <property type="evidence" value="ECO:0007669"/>
    <property type="project" value="UniProtKB-UniRule"/>
</dbReference>
<dbReference type="InterPro" id="IPR000089">
    <property type="entry name" value="Biotin_lipoyl"/>
</dbReference>
<dbReference type="InterPro" id="IPR001078">
    <property type="entry name" value="2-oxoacid_DH_actylTfrase"/>
</dbReference>
<evidence type="ECO:0000256" key="12">
    <source>
        <dbReference type="SAM" id="MobiDB-lite"/>
    </source>
</evidence>
<evidence type="ECO:0000256" key="10">
    <source>
        <dbReference type="ARBA" id="ARBA00052761"/>
    </source>
</evidence>
<feature type="region of interest" description="Disordered" evidence="12">
    <location>
        <begin position="107"/>
        <end position="151"/>
    </location>
</feature>
<evidence type="ECO:0000256" key="4">
    <source>
        <dbReference type="ARBA" id="ARBA00012945"/>
    </source>
</evidence>
<dbReference type="SUPFAM" id="SSF47005">
    <property type="entry name" value="Peripheral subunit-binding domain of 2-oxo acid dehydrogenase complex"/>
    <property type="match status" value="1"/>
</dbReference>
<dbReference type="InterPro" id="IPR050537">
    <property type="entry name" value="2-oxoacid_dehydrogenase"/>
</dbReference>
<comment type="function">
    <text evidence="1 11">E2 component of the 2-oxoglutarate dehydrogenase (OGDH) complex which catalyzes the second step in the conversion of 2-oxoglutarate to succinyl-CoA and CO(2).</text>
</comment>
<dbReference type="InterPro" id="IPR004167">
    <property type="entry name" value="PSBD"/>
</dbReference>
<dbReference type="EMBL" id="SJPZ01000002">
    <property type="protein sequence ID" value="TWU61701.1"/>
    <property type="molecule type" value="Genomic_DNA"/>
</dbReference>
<accession>A0A5C6FNP8</accession>
<dbReference type="PROSITE" id="PS00189">
    <property type="entry name" value="LIPOYL"/>
    <property type="match status" value="1"/>
</dbReference>
<dbReference type="PANTHER" id="PTHR43416:SF5">
    <property type="entry name" value="DIHYDROLIPOYLLYSINE-RESIDUE SUCCINYLTRANSFERASE COMPONENT OF 2-OXOGLUTARATE DEHYDROGENASE COMPLEX, MITOCHONDRIAL"/>
    <property type="match status" value="1"/>
</dbReference>
<organism evidence="15 16">
    <name type="scientific">Crateriforma conspicua</name>
    <dbReference type="NCBI Taxonomy" id="2527996"/>
    <lineage>
        <taxon>Bacteria</taxon>
        <taxon>Pseudomonadati</taxon>
        <taxon>Planctomycetota</taxon>
        <taxon>Planctomycetia</taxon>
        <taxon>Planctomycetales</taxon>
        <taxon>Planctomycetaceae</taxon>
        <taxon>Crateriforma</taxon>
    </lineage>
</organism>
<dbReference type="Pfam" id="PF00198">
    <property type="entry name" value="2-oxoacid_dh"/>
    <property type="match status" value="1"/>
</dbReference>
<evidence type="ECO:0000256" key="7">
    <source>
        <dbReference type="ARBA" id="ARBA00022679"/>
    </source>
</evidence>
<feature type="compositionally biased region" description="Pro residues" evidence="12">
    <location>
        <begin position="129"/>
        <end position="138"/>
    </location>
</feature>
<dbReference type="InterPro" id="IPR036625">
    <property type="entry name" value="E3-bd_dom_sf"/>
</dbReference>
<reference evidence="15 16" key="1">
    <citation type="submission" date="2019-02" db="EMBL/GenBank/DDBJ databases">
        <title>Deep-cultivation of Planctomycetes and their phenomic and genomic characterization uncovers novel biology.</title>
        <authorList>
            <person name="Wiegand S."/>
            <person name="Jogler M."/>
            <person name="Boedeker C."/>
            <person name="Pinto D."/>
            <person name="Vollmers J."/>
            <person name="Rivas-Marin E."/>
            <person name="Kohn T."/>
            <person name="Peeters S.H."/>
            <person name="Heuer A."/>
            <person name="Rast P."/>
            <person name="Oberbeckmann S."/>
            <person name="Bunk B."/>
            <person name="Jeske O."/>
            <person name="Meyerdierks A."/>
            <person name="Storesund J.E."/>
            <person name="Kallscheuer N."/>
            <person name="Luecker S."/>
            <person name="Lage O.M."/>
            <person name="Pohl T."/>
            <person name="Merkel B.J."/>
            <person name="Hornburger P."/>
            <person name="Mueller R.-W."/>
            <person name="Bruemmer F."/>
            <person name="Labrenz M."/>
            <person name="Spormann A.M."/>
            <person name="Op Den Camp H."/>
            <person name="Overmann J."/>
            <person name="Amann R."/>
            <person name="Jetten M.S.M."/>
            <person name="Mascher T."/>
            <person name="Medema M.H."/>
            <person name="Devos D.P."/>
            <person name="Kaster A.-K."/>
            <person name="Ovreas L."/>
            <person name="Rohde M."/>
            <person name="Galperin M.Y."/>
            <person name="Jogler C."/>
        </authorList>
    </citation>
    <scope>NUCLEOTIDE SEQUENCE [LARGE SCALE GENOMIC DNA]</scope>
    <source>
        <strain evidence="15 16">V7</strain>
    </source>
</reference>
<evidence type="ECO:0000256" key="9">
    <source>
        <dbReference type="ARBA" id="ARBA00023315"/>
    </source>
</evidence>
<evidence type="ECO:0000256" key="1">
    <source>
        <dbReference type="ARBA" id="ARBA00004052"/>
    </source>
</evidence>
<comment type="cofactor">
    <cofactor evidence="11">
        <name>(R)-lipoate</name>
        <dbReference type="ChEBI" id="CHEBI:83088"/>
    </cofactor>
    <text evidence="11">Binds 1 lipoyl cofactor covalently.</text>
</comment>
<dbReference type="GO" id="GO:0033512">
    <property type="term" value="P:L-lysine catabolic process to acetyl-CoA via saccharopine"/>
    <property type="evidence" value="ECO:0007669"/>
    <property type="project" value="UniProtKB-UniRule"/>
</dbReference>
<evidence type="ECO:0000256" key="5">
    <source>
        <dbReference type="ARBA" id="ARBA00019511"/>
    </source>
</evidence>
<dbReference type="SUPFAM" id="SSF52777">
    <property type="entry name" value="CoA-dependent acyltransferases"/>
    <property type="match status" value="1"/>
</dbReference>
<evidence type="ECO:0000256" key="11">
    <source>
        <dbReference type="RuleBase" id="RU361138"/>
    </source>
</evidence>
<feature type="domain" description="Peripheral subunit-binding (PSBD)" evidence="14">
    <location>
        <begin position="151"/>
        <end position="188"/>
    </location>
</feature>
<dbReference type="CDD" id="cd06849">
    <property type="entry name" value="lipoyl_domain"/>
    <property type="match status" value="1"/>
</dbReference>
<protein>
    <recommendedName>
        <fullName evidence="5 11">Dihydrolipoyllysine-residue succinyltransferase component of 2-oxoglutarate dehydrogenase complex</fullName>
        <ecNumber evidence="4 11">2.3.1.61</ecNumber>
    </recommendedName>
    <alternativeName>
        <fullName evidence="11">2-oxoglutarate dehydrogenase complex component E2</fullName>
    </alternativeName>
</protein>
<evidence type="ECO:0000313" key="16">
    <source>
        <dbReference type="Proteomes" id="UP000316476"/>
    </source>
</evidence>
<dbReference type="NCBIfam" id="TIGR01347">
    <property type="entry name" value="sucB"/>
    <property type="match status" value="1"/>
</dbReference>
<dbReference type="UniPathway" id="UPA00868">
    <property type="reaction ID" value="UER00840"/>
</dbReference>